<dbReference type="Proteomes" id="UP000005316">
    <property type="component" value="Unassembled WGS sequence"/>
</dbReference>
<name>F9DNP5_9BACL</name>
<dbReference type="HOGENOM" id="CLU_3317235_0_0_9"/>
<accession>F9DNP5</accession>
<reference evidence="1 2" key="1">
    <citation type="submission" date="2011-04" db="EMBL/GenBank/DDBJ databases">
        <authorList>
            <person name="Muzny D."/>
            <person name="Qin X."/>
            <person name="Deng J."/>
            <person name="Jiang H."/>
            <person name="Liu Y."/>
            <person name="Qu J."/>
            <person name="Song X.-Z."/>
            <person name="Zhang L."/>
            <person name="Thornton R."/>
            <person name="Coyle M."/>
            <person name="Francisco L."/>
            <person name="Jackson L."/>
            <person name="Javaid M."/>
            <person name="Korchina V."/>
            <person name="Kovar C."/>
            <person name="Mata R."/>
            <person name="Mathew T."/>
            <person name="Ngo R."/>
            <person name="Nguyen L."/>
            <person name="Nguyen N."/>
            <person name="Okwuonu G."/>
            <person name="Ongeri F."/>
            <person name="Pham C."/>
            <person name="Simmons D."/>
            <person name="Wilczek-Boney K."/>
            <person name="Hale W."/>
            <person name="Jakkamsetti A."/>
            <person name="Pham P."/>
            <person name="Ruth R."/>
            <person name="San Lucas F."/>
            <person name="Warren J."/>
            <person name="Zhang J."/>
            <person name="Zhao Z."/>
            <person name="Zhou C."/>
            <person name="Zhu D."/>
            <person name="Lee S."/>
            <person name="Bess C."/>
            <person name="Blankenburg K."/>
            <person name="Forbes L."/>
            <person name="Fu Q."/>
            <person name="Gubbala S."/>
            <person name="Hirani K."/>
            <person name="Jayaseelan J.C."/>
            <person name="Lara F."/>
            <person name="Munidasa M."/>
            <person name="Palculict T."/>
            <person name="Patil S."/>
            <person name="Pu L.-L."/>
            <person name="Saada N."/>
            <person name="Tang L."/>
            <person name="Weissenberger G."/>
            <person name="Zhu Y."/>
            <person name="Hemphill L."/>
            <person name="Shang Y."/>
            <person name="Youmans B."/>
            <person name="Ayvaz T."/>
            <person name="Ross M."/>
            <person name="Santibanez J."/>
            <person name="Aqrawi P."/>
            <person name="Gross S."/>
            <person name="Joshi V."/>
            <person name="Fowler G."/>
            <person name="Nazareth L."/>
            <person name="Reid J."/>
            <person name="Worley K."/>
            <person name="Petrosino J."/>
            <person name="Highlander S."/>
            <person name="Gibbs R."/>
        </authorList>
    </citation>
    <scope>NUCLEOTIDE SEQUENCE [LARGE SCALE GENOMIC DNA]</scope>
    <source>
        <strain evidence="1 2">2681</strain>
    </source>
</reference>
<protein>
    <submittedName>
        <fullName evidence="1">Uncharacterized protein</fullName>
    </submittedName>
</protein>
<proteinExistence type="predicted"/>
<evidence type="ECO:0000313" key="1">
    <source>
        <dbReference type="EMBL" id="EGQ27538.1"/>
    </source>
</evidence>
<gene>
    <name evidence="1" type="ORF">HMPREF9372_0425</name>
</gene>
<dbReference type="AlphaFoldDB" id="F9DNP5"/>
<evidence type="ECO:0000313" key="2">
    <source>
        <dbReference type="Proteomes" id="UP000005316"/>
    </source>
</evidence>
<dbReference type="EMBL" id="AFPZ01000014">
    <property type="protein sequence ID" value="EGQ27538.1"/>
    <property type="molecule type" value="Genomic_DNA"/>
</dbReference>
<sequence length="39" mass="4333">MKLINSFSDTKKEPPEKSCKNDFSGGFYLVIVGLGRIRG</sequence>
<comment type="caution">
    <text evidence="1">The sequence shown here is derived from an EMBL/GenBank/DDBJ whole genome shotgun (WGS) entry which is preliminary data.</text>
</comment>
<organism evidence="1 2">
    <name type="scientific">Sporosarcina newyorkensis 2681</name>
    <dbReference type="NCBI Taxonomy" id="1027292"/>
    <lineage>
        <taxon>Bacteria</taxon>
        <taxon>Bacillati</taxon>
        <taxon>Bacillota</taxon>
        <taxon>Bacilli</taxon>
        <taxon>Bacillales</taxon>
        <taxon>Caryophanaceae</taxon>
        <taxon>Sporosarcina</taxon>
    </lineage>
</organism>